<evidence type="ECO:0000256" key="1">
    <source>
        <dbReference type="SAM" id="MobiDB-lite"/>
    </source>
</evidence>
<feature type="compositionally biased region" description="Basic and acidic residues" evidence="1">
    <location>
        <begin position="39"/>
        <end position="63"/>
    </location>
</feature>
<dbReference type="AlphaFoldDB" id="A0A388KHM2"/>
<proteinExistence type="predicted"/>
<comment type="caution">
    <text evidence="2">The sequence shown here is derived from an EMBL/GenBank/DDBJ whole genome shotgun (WGS) entry which is preliminary data.</text>
</comment>
<gene>
    <name evidence="2" type="ORF">CBR_g4394</name>
</gene>
<dbReference type="Gramene" id="GBG69560">
    <property type="protein sequence ID" value="GBG69560"/>
    <property type="gene ID" value="CBR_g4394"/>
</dbReference>
<keyword evidence="3" id="KW-1185">Reference proteome</keyword>
<feature type="region of interest" description="Disordered" evidence="1">
    <location>
        <begin position="1"/>
        <end position="84"/>
    </location>
</feature>
<organism evidence="2 3">
    <name type="scientific">Chara braunii</name>
    <name type="common">Braun's stonewort</name>
    <dbReference type="NCBI Taxonomy" id="69332"/>
    <lineage>
        <taxon>Eukaryota</taxon>
        <taxon>Viridiplantae</taxon>
        <taxon>Streptophyta</taxon>
        <taxon>Charophyceae</taxon>
        <taxon>Charales</taxon>
        <taxon>Characeae</taxon>
        <taxon>Chara</taxon>
    </lineage>
</organism>
<reference evidence="2 3" key="1">
    <citation type="journal article" date="2018" name="Cell">
        <title>The Chara Genome: Secondary Complexity and Implications for Plant Terrestrialization.</title>
        <authorList>
            <person name="Nishiyama T."/>
            <person name="Sakayama H."/>
            <person name="Vries J.D."/>
            <person name="Buschmann H."/>
            <person name="Saint-Marcoux D."/>
            <person name="Ullrich K.K."/>
            <person name="Haas F.B."/>
            <person name="Vanderstraeten L."/>
            <person name="Becker D."/>
            <person name="Lang D."/>
            <person name="Vosolsobe S."/>
            <person name="Rombauts S."/>
            <person name="Wilhelmsson P.K.I."/>
            <person name="Janitza P."/>
            <person name="Kern R."/>
            <person name="Heyl A."/>
            <person name="Rumpler F."/>
            <person name="Villalobos L.I.A.C."/>
            <person name="Clay J.M."/>
            <person name="Skokan R."/>
            <person name="Toyoda A."/>
            <person name="Suzuki Y."/>
            <person name="Kagoshima H."/>
            <person name="Schijlen E."/>
            <person name="Tajeshwar N."/>
            <person name="Catarino B."/>
            <person name="Hetherington A.J."/>
            <person name="Saltykova A."/>
            <person name="Bonnot C."/>
            <person name="Breuninger H."/>
            <person name="Symeonidi A."/>
            <person name="Radhakrishnan G.V."/>
            <person name="Van Nieuwerburgh F."/>
            <person name="Deforce D."/>
            <person name="Chang C."/>
            <person name="Karol K.G."/>
            <person name="Hedrich R."/>
            <person name="Ulvskov P."/>
            <person name="Glockner G."/>
            <person name="Delwiche C.F."/>
            <person name="Petrasek J."/>
            <person name="Van de Peer Y."/>
            <person name="Friml J."/>
            <person name="Beilby M."/>
            <person name="Dolan L."/>
            <person name="Kohara Y."/>
            <person name="Sugano S."/>
            <person name="Fujiyama A."/>
            <person name="Delaux P.-M."/>
            <person name="Quint M."/>
            <person name="TheiBen G."/>
            <person name="Hagemann M."/>
            <person name="Harholt J."/>
            <person name="Dunand C."/>
            <person name="Zachgo S."/>
            <person name="Langdale J."/>
            <person name="Maumus F."/>
            <person name="Straeten D.V.D."/>
            <person name="Gould S.B."/>
            <person name="Rensing S.A."/>
        </authorList>
    </citation>
    <scope>NUCLEOTIDE SEQUENCE [LARGE SCALE GENOMIC DNA]</scope>
    <source>
        <strain evidence="2 3">S276</strain>
    </source>
</reference>
<evidence type="ECO:0000313" key="3">
    <source>
        <dbReference type="Proteomes" id="UP000265515"/>
    </source>
</evidence>
<protein>
    <submittedName>
        <fullName evidence="2">Uncharacterized protein</fullName>
    </submittedName>
</protein>
<evidence type="ECO:0000313" key="2">
    <source>
        <dbReference type="EMBL" id="GBG69560.1"/>
    </source>
</evidence>
<accession>A0A388KHM2</accession>
<dbReference type="EMBL" id="BFEA01000116">
    <property type="protein sequence ID" value="GBG69560.1"/>
    <property type="molecule type" value="Genomic_DNA"/>
</dbReference>
<sequence length="169" mass="18815">MMQAAIGLTRIPPAAGRREGAMVQGAQGQGNQSTSDPAGRGDDDKHEDGQGHDERRNGSRDGDGGDDEPLTSRRKRTRQEEKLEEKARLWVDCEVLGYRPGKRMRDLVTDCDDYYMAIVNGDFGVETPPILNMPPADVPHFKIEDPAQHGPALRRARNSERVALRFIHN</sequence>
<dbReference type="Proteomes" id="UP000265515">
    <property type="component" value="Unassembled WGS sequence"/>
</dbReference>
<name>A0A388KHM2_CHABU</name>